<evidence type="ECO:0000259" key="5">
    <source>
        <dbReference type="PROSITE" id="PS51296"/>
    </source>
</evidence>
<protein>
    <submittedName>
        <fullName evidence="6">Unannotated protein</fullName>
    </submittedName>
</protein>
<keyword evidence="2" id="KW-0479">Metal-binding</keyword>
<dbReference type="PANTHER" id="PTHR21496:SF23">
    <property type="entry name" value="3-PHENYLPROPIONATE_CINNAMIC ACID DIOXYGENASE FERREDOXIN SUBUNIT"/>
    <property type="match status" value="1"/>
</dbReference>
<dbReference type="Gene3D" id="2.102.10.10">
    <property type="entry name" value="Rieske [2Fe-2S] iron-sulphur domain"/>
    <property type="match status" value="1"/>
</dbReference>
<keyword evidence="1" id="KW-0001">2Fe-2S</keyword>
<dbReference type="AlphaFoldDB" id="A0A6J7FD59"/>
<proteinExistence type="predicted"/>
<dbReference type="Pfam" id="PF00355">
    <property type="entry name" value="Rieske"/>
    <property type="match status" value="1"/>
</dbReference>
<dbReference type="GO" id="GO:0051537">
    <property type="term" value="F:2 iron, 2 sulfur cluster binding"/>
    <property type="evidence" value="ECO:0007669"/>
    <property type="project" value="UniProtKB-KW"/>
</dbReference>
<name>A0A6J7FD59_9ZZZZ</name>
<dbReference type="PROSITE" id="PS51257">
    <property type="entry name" value="PROKAR_LIPOPROTEIN"/>
    <property type="match status" value="1"/>
</dbReference>
<sequence length="123" mass="12964">MSKKGVMGDFSVQPRTANTGATIWTVACDVDDLAPDRPLGIRLAETAICLVRTAGEVFAVHDECTHGAVPLSDGEVDGCTIECWLHGSRFDLRSGEALGPPATEPVRTFPVRVISGVVSVDIG</sequence>
<dbReference type="CDD" id="cd03528">
    <property type="entry name" value="Rieske_RO_ferredoxin"/>
    <property type="match status" value="1"/>
</dbReference>
<dbReference type="InterPro" id="IPR036922">
    <property type="entry name" value="Rieske_2Fe-2S_sf"/>
</dbReference>
<evidence type="ECO:0000256" key="4">
    <source>
        <dbReference type="ARBA" id="ARBA00023014"/>
    </source>
</evidence>
<dbReference type="InterPro" id="IPR017941">
    <property type="entry name" value="Rieske_2Fe-2S"/>
</dbReference>
<organism evidence="6">
    <name type="scientific">freshwater metagenome</name>
    <dbReference type="NCBI Taxonomy" id="449393"/>
    <lineage>
        <taxon>unclassified sequences</taxon>
        <taxon>metagenomes</taxon>
        <taxon>ecological metagenomes</taxon>
    </lineage>
</organism>
<feature type="domain" description="Rieske" evidence="5">
    <location>
        <begin position="25"/>
        <end position="120"/>
    </location>
</feature>
<evidence type="ECO:0000313" key="6">
    <source>
        <dbReference type="EMBL" id="CAB4891394.1"/>
    </source>
</evidence>
<dbReference type="PROSITE" id="PS51296">
    <property type="entry name" value="RIESKE"/>
    <property type="match status" value="1"/>
</dbReference>
<accession>A0A6J7FD59</accession>
<gene>
    <name evidence="6" type="ORF">UFOPK3495_00398</name>
</gene>
<keyword evidence="4" id="KW-0411">Iron-sulfur</keyword>
<evidence type="ECO:0000256" key="1">
    <source>
        <dbReference type="ARBA" id="ARBA00022714"/>
    </source>
</evidence>
<reference evidence="6" key="1">
    <citation type="submission" date="2020-05" db="EMBL/GenBank/DDBJ databases">
        <authorList>
            <person name="Chiriac C."/>
            <person name="Salcher M."/>
            <person name="Ghai R."/>
            <person name="Kavagutti S V."/>
        </authorList>
    </citation>
    <scope>NUCLEOTIDE SEQUENCE</scope>
</reference>
<dbReference type="PANTHER" id="PTHR21496">
    <property type="entry name" value="FERREDOXIN-RELATED"/>
    <property type="match status" value="1"/>
</dbReference>
<evidence type="ECO:0000256" key="3">
    <source>
        <dbReference type="ARBA" id="ARBA00023004"/>
    </source>
</evidence>
<keyword evidence="3" id="KW-0408">Iron</keyword>
<evidence type="ECO:0000256" key="2">
    <source>
        <dbReference type="ARBA" id="ARBA00022723"/>
    </source>
</evidence>
<dbReference type="SUPFAM" id="SSF50022">
    <property type="entry name" value="ISP domain"/>
    <property type="match status" value="1"/>
</dbReference>
<dbReference type="GO" id="GO:0046872">
    <property type="term" value="F:metal ion binding"/>
    <property type="evidence" value="ECO:0007669"/>
    <property type="project" value="UniProtKB-KW"/>
</dbReference>
<dbReference type="EMBL" id="CAFBMC010000013">
    <property type="protein sequence ID" value="CAB4891394.1"/>
    <property type="molecule type" value="Genomic_DNA"/>
</dbReference>